<dbReference type="AlphaFoldDB" id="A0A428T8E0"/>
<name>A0A428T8E0_9HYPO</name>
<sequence>MIRDWLGLSCWRRDMDGCFDAAEAGANSLALTQKEVRTFSFWYSVRPDQWHILSDRLRCLSSCQDLIRIQLPEAFLMWRMTVLQIPSWHV</sequence>
<reference evidence="1 2" key="1">
    <citation type="submission" date="2017-06" db="EMBL/GenBank/DDBJ databases">
        <title>Cmopartive genomic analysis of Ambrosia Fusariam Clade fungi.</title>
        <authorList>
            <person name="Stajich J.E."/>
            <person name="Carrillo J."/>
            <person name="Kijimoto T."/>
            <person name="Eskalen A."/>
            <person name="O'Donnell K."/>
            <person name="Kasson M."/>
        </authorList>
    </citation>
    <scope>NUCLEOTIDE SEQUENCE [LARGE SCALE GENOMIC DNA]</scope>
    <source>
        <strain evidence="1 2">NRRL 20438</strain>
    </source>
</reference>
<proteinExistence type="predicted"/>
<protein>
    <submittedName>
        <fullName evidence="1">Uncharacterized protein</fullName>
    </submittedName>
</protein>
<evidence type="ECO:0000313" key="1">
    <source>
        <dbReference type="EMBL" id="RSL98308.1"/>
    </source>
</evidence>
<dbReference type="EMBL" id="NIZV01000239">
    <property type="protein sequence ID" value="RSL98308.1"/>
    <property type="molecule type" value="Genomic_DNA"/>
</dbReference>
<keyword evidence="2" id="KW-1185">Reference proteome</keyword>
<organism evidence="1 2">
    <name type="scientific">Fusarium ambrosium</name>
    <dbReference type="NCBI Taxonomy" id="131363"/>
    <lineage>
        <taxon>Eukaryota</taxon>
        <taxon>Fungi</taxon>
        <taxon>Dikarya</taxon>
        <taxon>Ascomycota</taxon>
        <taxon>Pezizomycotina</taxon>
        <taxon>Sordariomycetes</taxon>
        <taxon>Hypocreomycetidae</taxon>
        <taxon>Hypocreales</taxon>
        <taxon>Nectriaceae</taxon>
        <taxon>Fusarium</taxon>
        <taxon>Fusarium solani species complex</taxon>
    </lineage>
</organism>
<evidence type="ECO:0000313" key="2">
    <source>
        <dbReference type="Proteomes" id="UP000288429"/>
    </source>
</evidence>
<comment type="caution">
    <text evidence="1">The sequence shown here is derived from an EMBL/GenBank/DDBJ whole genome shotgun (WGS) entry which is preliminary data.</text>
</comment>
<dbReference type="Proteomes" id="UP000288429">
    <property type="component" value="Unassembled WGS sequence"/>
</dbReference>
<accession>A0A428T8E0</accession>
<gene>
    <name evidence="1" type="ORF">CDV31_012681</name>
</gene>